<dbReference type="InterPro" id="IPR005119">
    <property type="entry name" value="LysR_subst-bd"/>
</dbReference>
<evidence type="ECO:0000256" key="4">
    <source>
        <dbReference type="ARBA" id="ARBA00023163"/>
    </source>
</evidence>
<feature type="coiled-coil region" evidence="5">
    <location>
        <begin position="36"/>
        <end position="99"/>
    </location>
</feature>
<gene>
    <name evidence="7" type="ORF">ACFO0U_05945</name>
</gene>
<dbReference type="EMBL" id="JBHSEU010000010">
    <property type="protein sequence ID" value="MFC4538315.1"/>
    <property type="molecule type" value="Genomic_DNA"/>
</dbReference>
<keyword evidence="2" id="KW-0805">Transcription regulation</keyword>
<dbReference type="Pfam" id="PF00126">
    <property type="entry name" value="HTH_1"/>
    <property type="match status" value="1"/>
</dbReference>
<keyword evidence="3" id="KW-0238">DNA-binding</keyword>
<name>A0ABV9CZR7_9GAMM</name>
<dbReference type="SUPFAM" id="SSF53850">
    <property type="entry name" value="Periplasmic binding protein-like II"/>
    <property type="match status" value="1"/>
</dbReference>
<evidence type="ECO:0000256" key="1">
    <source>
        <dbReference type="ARBA" id="ARBA00009437"/>
    </source>
</evidence>
<evidence type="ECO:0000256" key="3">
    <source>
        <dbReference type="ARBA" id="ARBA00023125"/>
    </source>
</evidence>
<evidence type="ECO:0000313" key="7">
    <source>
        <dbReference type="EMBL" id="MFC4538315.1"/>
    </source>
</evidence>
<dbReference type="Pfam" id="PF03466">
    <property type="entry name" value="LysR_substrate"/>
    <property type="match status" value="1"/>
</dbReference>
<feature type="domain" description="HTH lysR-type" evidence="6">
    <location>
        <begin position="15"/>
        <end position="72"/>
    </location>
</feature>
<dbReference type="InterPro" id="IPR058163">
    <property type="entry name" value="LysR-type_TF_proteobact-type"/>
</dbReference>
<comment type="caution">
    <text evidence="7">The sequence shown here is derived from an EMBL/GenBank/DDBJ whole genome shotgun (WGS) entry which is preliminary data.</text>
</comment>
<proteinExistence type="inferred from homology"/>
<dbReference type="Gene3D" id="1.10.10.10">
    <property type="entry name" value="Winged helix-like DNA-binding domain superfamily/Winged helix DNA-binding domain"/>
    <property type="match status" value="1"/>
</dbReference>
<dbReference type="CDD" id="cd05466">
    <property type="entry name" value="PBP2_LTTR_substrate"/>
    <property type="match status" value="1"/>
</dbReference>
<protein>
    <submittedName>
        <fullName evidence="7">LysR family transcriptional regulator</fullName>
    </submittedName>
</protein>
<evidence type="ECO:0000256" key="5">
    <source>
        <dbReference type="SAM" id="Coils"/>
    </source>
</evidence>
<dbReference type="InterPro" id="IPR036388">
    <property type="entry name" value="WH-like_DNA-bd_sf"/>
</dbReference>
<comment type="similarity">
    <text evidence="1">Belongs to the LysR transcriptional regulatory family.</text>
</comment>
<sequence>MCNAQTVLKKIKQRLNWDDLRFFYALADSESMTSAAKKLNVSYMTVSRRLEKLEETLHKELFVRKSEGFVLTKHGRKLYEKVQAMHDTAEQLVEDLSAEDVIQKKIRISTIQSLAYQIVAPGLRSLQEKYSSLIYDIQVTDRNISIPKREADIAIRLSNTQSDEENTFKLKLGRLNYYLCGTEVVIRAMKEGKAVSAITFNEEMWQLQEVKHLLKTVGLERVSFQSNSSVVQRSAAIAGYGVVLLPDFMIENTELCKSSEEPEFSKDIWLVTKKQSYELTAVRLIIEELASVFEKYSQWHTPLSPLLPCTRSELNSFRD</sequence>
<organism evidence="7 8">
    <name type="scientific">Chromohalobacter sarecensis</name>
    <dbReference type="NCBI Taxonomy" id="245294"/>
    <lineage>
        <taxon>Bacteria</taxon>
        <taxon>Pseudomonadati</taxon>
        <taxon>Pseudomonadota</taxon>
        <taxon>Gammaproteobacteria</taxon>
        <taxon>Oceanospirillales</taxon>
        <taxon>Halomonadaceae</taxon>
        <taxon>Chromohalobacter</taxon>
    </lineage>
</organism>
<evidence type="ECO:0000313" key="8">
    <source>
        <dbReference type="Proteomes" id="UP001596030"/>
    </source>
</evidence>
<evidence type="ECO:0000259" key="6">
    <source>
        <dbReference type="PROSITE" id="PS50931"/>
    </source>
</evidence>
<dbReference type="PANTHER" id="PTHR30537">
    <property type="entry name" value="HTH-TYPE TRANSCRIPTIONAL REGULATOR"/>
    <property type="match status" value="1"/>
</dbReference>
<accession>A0ABV9CZR7</accession>
<keyword evidence="8" id="KW-1185">Reference proteome</keyword>
<dbReference type="SUPFAM" id="SSF46785">
    <property type="entry name" value="Winged helix' DNA-binding domain"/>
    <property type="match status" value="1"/>
</dbReference>
<dbReference type="Proteomes" id="UP001596030">
    <property type="component" value="Unassembled WGS sequence"/>
</dbReference>
<dbReference type="InterPro" id="IPR000847">
    <property type="entry name" value="LysR_HTH_N"/>
</dbReference>
<keyword evidence="5" id="KW-0175">Coiled coil</keyword>
<dbReference type="PROSITE" id="PS50931">
    <property type="entry name" value="HTH_LYSR"/>
    <property type="match status" value="1"/>
</dbReference>
<dbReference type="PANTHER" id="PTHR30537:SF3">
    <property type="entry name" value="TRANSCRIPTIONAL REGULATORY PROTEIN"/>
    <property type="match status" value="1"/>
</dbReference>
<dbReference type="InterPro" id="IPR036390">
    <property type="entry name" value="WH_DNA-bd_sf"/>
</dbReference>
<evidence type="ECO:0000256" key="2">
    <source>
        <dbReference type="ARBA" id="ARBA00023015"/>
    </source>
</evidence>
<keyword evidence="4" id="KW-0804">Transcription</keyword>
<dbReference type="Gene3D" id="3.40.190.290">
    <property type="match status" value="1"/>
</dbReference>
<reference evidence="8" key="1">
    <citation type="journal article" date="2019" name="Int. J. Syst. Evol. Microbiol.">
        <title>The Global Catalogue of Microorganisms (GCM) 10K type strain sequencing project: providing services to taxonomists for standard genome sequencing and annotation.</title>
        <authorList>
            <consortium name="The Broad Institute Genomics Platform"/>
            <consortium name="The Broad Institute Genome Sequencing Center for Infectious Disease"/>
            <person name="Wu L."/>
            <person name="Ma J."/>
        </authorList>
    </citation>
    <scope>NUCLEOTIDE SEQUENCE [LARGE SCALE GENOMIC DNA]</scope>
    <source>
        <strain evidence="8">CGMCC 1.12121</strain>
    </source>
</reference>
<dbReference type="RefSeq" id="WP_246967742.1">
    <property type="nucleotide sequence ID" value="NZ_JAKGAN010000001.1"/>
</dbReference>